<reference evidence="3" key="1">
    <citation type="submission" date="2017-05" db="EMBL/GenBank/DDBJ databases">
        <authorList>
            <person name="Sharma S."/>
            <person name="Sidhu C."/>
            <person name="Pinnaka A.K."/>
        </authorList>
    </citation>
    <scope>NUCLEOTIDE SEQUENCE [LARGE SCALE GENOMIC DNA]</scope>
    <source>
        <strain evidence="3">AK93</strain>
    </source>
</reference>
<dbReference type="SUPFAM" id="SSF141371">
    <property type="entry name" value="PilZ domain-like"/>
    <property type="match status" value="1"/>
</dbReference>
<accession>A0A3E0WQ04</accession>
<dbReference type="Proteomes" id="UP000256763">
    <property type="component" value="Unassembled WGS sequence"/>
</dbReference>
<dbReference type="InterPro" id="IPR009875">
    <property type="entry name" value="PilZ_domain"/>
</dbReference>
<organism evidence="2 3">
    <name type="scientific">Alkalilimnicola ehrlichii</name>
    <dbReference type="NCBI Taxonomy" id="351052"/>
    <lineage>
        <taxon>Bacteria</taxon>
        <taxon>Pseudomonadati</taxon>
        <taxon>Pseudomonadota</taxon>
        <taxon>Gammaproteobacteria</taxon>
        <taxon>Chromatiales</taxon>
        <taxon>Ectothiorhodospiraceae</taxon>
        <taxon>Alkalilimnicola</taxon>
    </lineage>
</organism>
<feature type="domain" description="PilZ" evidence="1">
    <location>
        <begin position="17"/>
        <end position="106"/>
    </location>
</feature>
<dbReference type="Gene3D" id="2.40.10.220">
    <property type="entry name" value="predicted glycosyltransferase like domains"/>
    <property type="match status" value="1"/>
</dbReference>
<sequence>MEERKVQREIVNRYLKVFDENDNRFIGYLVDITPMGAMLQSNDPIEPNTPYRLRVELPEKIDGRRHITVEARSVWDKKETNALFYHTGFEFESSDKAEEVRIRHLMDAYSLDKH</sequence>
<evidence type="ECO:0000259" key="1">
    <source>
        <dbReference type="Pfam" id="PF07238"/>
    </source>
</evidence>
<evidence type="ECO:0000313" key="2">
    <source>
        <dbReference type="EMBL" id="RFA34097.1"/>
    </source>
</evidence>
<proteinExistence type="predicted"/>
<dbReference type="Pfam" id="PF07238">
    <property type="entry name" value="PilZ"/>
    <property type="match status" value="1"/>
</dbReference>
<protein>
    <recommendedName>
        <fullName evidence="1">PilZ domain-containing protein</fullName>
    </recommendedName>
</protein>
<evidence type="ECO:0000313" key="3">
    <source>
        <dbReference type="Proteomes" id="UP000256763"/>
    </source>
</evidence>
<gene>
    <name evidence="2" type="ORF">CAL65_15685</name>
</gene>
<dbReference type="AlphaFoldDB" id="A0A3E0WQ04"/>
<dbReference type="GO" id="GO:0035438">
    <property type="term" value="F:cyclic-di-GMP binding"/>
    <property type="evidence" value="ECO:0007669"/>
    <property type="project" value="InterPro"/>
</dbReference>
<comment type="caution">
    <text evidence="2">The sequence shown here is derived from an EMBL/GenBank/DDBJ whole genome shotgun (WGS) entry which is preliminary data.</text>
</comment>
<dbReference type="RefSeq" id="WP_116303154.1">
    <property type="nucleotide sequence ID" value="NZ_NFZV01000018.1"/>
</dbReference>
<dbReference type="OrthoDB" id="5796782at2"/>
<dbReference type="EMBL" id="NFZW01000017">
    <property type="protein sequence ID" value="RFA34097.1"/>
    <property type="molecule type" value="Genomic_DNA"/>
</dbReference>
<keyword evidence="3" id="KW-1185">Reference proteome</keyword>
<name>A0A3E0WQ04_9GAMM</name>